<keyword evidence="10 12" id="KW-0472">Membrane</keyword>
<dbReference type="Proteomes" id="UP000467240">
    <property type="component" value="Unassembled WGS sequence"/>
</dbReference>
<evidence type="ECO:0000256" key="7">
    <source>
        <dbReference type="ARBA" id="ARBA00022618"/>
    </source>
</evidence>
<keyword evidence="6 12" id="KW-1003">Cell membrane</keyword>
<dbReference type="EMBL" id="WBJZ01000016">
    <property type="protein sequence ID" value="KAB1655080.1"/>
    <property type="molecule type" value="Genomic_DNA"/>
</dbReference>
<evidence type="ECO:0000256" key="1">
    <source>
        <dbReference type="ARBA" id="ARBA00003552"/>
    </source>
</evidence>
<comment type="subcellular location">
    <subcellularLocation>
        <location evidence="2">Cell membrane</location>
        <topology evidence="2">Multi-pass membrane protein</topology>
    </subcellularLocation>
</comment>
<feature type="transmembrane region" description="Helical" evidence="13">
    <location>
        <begin position="222"/>
        <end position="253"/>
    </location>
</feature>
<sequence>MRLVLGEMWQGLRRNASMVVSVVLVTFVSLTFVGAAILLQMQIGAMKSYWFDRAQVEVNLCTSVSESANCAGGIATPEQKLAVEQALQGATLAPYVKEVTFESQDQAYATFLEQFKGDPIVEFVKPEYLNEKFWINMPDPSQSDVLIESLSGMPGVESVRDQRQYLEGIFSALNAASLTAVGIAGIMLVAAALLVATTIRLSAFSRRRELGIMRLVGASNRFIQAPFVLEGVVAALIGGVLASLALVGVAQFFVQGYLAPQMPFTSLVGVADALVVAPILLVLAALIAAISASIAIRRYLRV</sequence>
<feature type="transmembrane region" description="Helical" evidence="13">
    <location>
        <begin position="20"/>
        <end position="43"/>
    </location>
</feature>
<dbReference type="InterPro" id="IPR004513">
    <property type="entry name" value="FtsX"/>
</dbReference>
<evidence type="ECO:0000256" key="9">
    <source>
        <dbReference type="ARBA" id="ARBA00022989"/>
    </source>
</evidence>
<dbReference type="PANTHER" id="PTHR47755">
    <property type="entry name" value="CELL DIVISION PROTEIN FTSX"/>
    <property type="match status" value="1"/>
</dbReference>
<evidence type="ECO:0000256" key="13">
    <source>
        <dbReference type="SAM" id="Phobius"/>
    </source>
</evidence>
<proteinExistence type="inferred from homology"/>
<keyword evidence="7 12" id="KW-0132">Cell division</keyword>
<protein>
    <recommendedName>
        <fullName evidence="5 12">Cell division protein FtsX</fullName>
    </recommendedName>
</protein>
<evidence type="ECO:0000256" key="6">
    <source>
        <dbReference type="ARBA" id="ARBA00022475"/>
    </source>
</evidence>
<evidence type="ECO:0000313" key="16">
    <source>
        <dbReference type="EMBL" id="KAB1655080.1"/>
    </source>
</evidence>
<evidence type="ECO:0000256" key="3">
    <source>
        <dbReference type="ARBA" id="ARBA00007379"/>
    </source>
</evidence>
<feature type="transmembrane region" description="Helical" evidence="13">
    <location>
        <begin position="273"/>
        <end position="296"/>
    </location>
</feature>
<feature type="domain" description="FtsX extracellular" evidence="15">
    <location>
        <begin position="55"/>
        <end position="159"/>
    </location>
</feature>
<dbReference type="GO" id="GO:0051301">
    <property type="term" value="P:cell division"/>
    <property type="evidence" value="ECO:0007669"/>
    <property type="project" value="UniProtKB-KW"/>
</dbReference>
<keyword evidence="11 12" id="KW-0131">Cell cycle</keyword>
<dbReference type="PIRSF" id="PIRSF003097">
    <property type="entry name" value="FtsX"/>
    <property type="match status" value="1"/>
</dbReference>
<accession>A0A7J5BPI8</accession>
<keyword evidence="9 13" id="KW-1133">Transmembrane helix</keyword>
<feature type="domain" description="ABC3 transporter permease C-terminal" evidence="14">
    <location>
        <begin position="183"/>
        <end position="297"/>
    </location>
</feature>
<evidence type="ECO:0000313" key="17">
    <source>
        <dbReference type="Proteomes" id="UP000467240"/>
    </source>
</evidence>
<name>A0A7J5BPI8_9MICO</name>
<evidence type="ECO:0000256" key="5">
    <source>
        <dbReference type="ARBA" id="ARBA00021907"/>
    </source>
</evidence>
<evidence type="ECO:0000259" key="15">
    <source>
        <dbReference type="Pfam" id="PF18075"/>
    </source>
</evidence>
<dbReference type="OrthoDB" id="9812531at2"/>
<dbReference type="Pfam" id="PF02687">
    <property type="entry name" value="FtsX"/>
    <property type="match status" value="1"/>
</dbReference>
<comment type="similarity">
    <text evidence="3 12">Belongs to the ABC-4 integral membrane protein family. FtsX subfamily.</text>
</comment>
<dbReference type="PANTHER" id="PTHR47755:SF1">
    <property type="entry name" value="CELL DIVISION PROTEIN FTSX"/>
    <property type="match status" value="1"/>
</dbReference>
<dbReference type="AlphaFoldDB" id="A0A7J5BPI8"/>
<dbReference type="Pfam" id="PF18075">
    <property type="entry name" value="FtsX_ECD"/>
    <property type="match status" value="1"/>
</dbReference>
<comment type="subunit">
    <text evidence="4">Forms a membrane-associated complex with FtsE.</text>
</comment>
<dbReference type="InterPro" id="IPR047929">
    <property type="entry name" value="FtsX_actino"/>
</dbReference>
<dbReference type="Gene3D" id="3.30.70.3040">
    <property type="match status" value="1"/>
</dbReference>
<reference evidence="16 17" key="1">
    <citation type="submission" date="2019-09" db="EMBL/GenBank/DDBJ databases">
        <title>Phylogeny of genus Pseudoclavibacter and closely related genus.</title>
        <authorList>
            <person name="Li Y."/>
        </authorList>
    </citation>
    <scope>NUCLEOTIDE SEQUENCE [LARGE SCALE GENOMIC DNA]</scope>
    <source>
        <strain evidence="16 17">DSM 23821</strain>
    </source>
</reference>
<dbReference type="InterPro" id="IPR040690">
    <property type="entry name" value="FtsX_ECD"/>
</dbReference>
<evidence type="ECO:0000256" key="8">
    <source>
        <dbReference type="ARBA" id="ARBA00022692"/>
    </source>
</evidence>
<evidence type="ECO:0000256" key="4">
    <source>
        <dbReference type="ARBA" id="ARBA00011160"/>
    </source>
</evidence>
<keyword evidence="17" id="KW-1185">Reference proteome</keyword>
<feature type="transmembrane region" description="Helical" evidence="13">
    <location>
        <begin position="175"/>
        <end position="201"/>
    </location>
</feature>
<gene>
    <name evidence="16" type="ORF">F8O01_12510</name>
</gene>
<dbReference type="GO" id="GO:0005886">
    <property type="term" value="C:plasma membrane"/>
    <property type="evidence" value="ECO:0007669"/>
    <property type="project" value="UniProtKB-SubCell"/>
</dbReference>
<comment type="function">
    <text evidence="1">Part of the ABC transporter FtsEX involved in cellular division.</text>
</comment>
<organism evidence="16 17">
    <name type="scientific">Pseudoclavibacter chungangensis</name>
    <dbReference type="NCBI Taxonomy" id="587635"/>
    <lineage>
        <taxon>Bacteria</taxon>
        <taxon>Bacillati</taxon>
        <taxon>Actinomycetota</taxon>
        <taxon>Actinomycetes</taxon>
        <taxon>Micrococcales</taxon>
        <taxon>Microbacteriaceae</taxon>
        <taxon>Pseudoclavibacter</taxon>
    </lineage>
</organism>
<dbReference type="InterPro" id="IPR003838">
    <property type="entry name" value="ABC3_permease_C"/>
</dbReference>
<evidence type="ECO:0000256" key="10">
    <source>
        <dbReference type="ARBA" id="ARBA00023136"/>
    </source>
</evidence>
<evidence type="ECO:0000256" key="2">
    <source>
        <dbReference type="ARBA" id="ARBA00004651"/>
    </source>
</evidence>
<dbReference type="RefSeq" id="WP_158041273.1">
    <property type="nucleotide sequence ID" value="NZ_JACCFV010000001.1"/>
</dbReference>
<keyword evidence="8 13" id="KW-0812">Transmembrane</keyword>
<evidence type="ECO:0000259" key="14">
    <source>
        <dbReference type="Pfam" id="PF02687"/>
    </source>
</evidence>
<evidence type="ECO:0000256" key="11">
    <source>
        <dbReference type="ARBA" id="ARBA00023306"/>
    </source>
</evidence>
<evidence type="ECO:0000256" key="12">
    <source>
        <dbReference type="PIRNR" id="PIRNR003097"/>
    </source>
</evidence>
<dbReference type="NCBIfam" id="NF038346">
    <property type="entry name" value="FtsX_actino"/>
    <property type="match status" value="1"/>
</dbReference>
<comment type="caution">
    <text evidence="16">The sequence shown here is derived from an EMBL/GenBank/DDBJ whole genome shotgun (WGS) entry which is preliminary data.</text>
</comment>